<dbReference type="HOGENOM" id="CLU_2238516_0_0_1"/>
<dbReference type="AlphaFoldDB" id="F2PVY7"/>
<organism evidence="1 2">
    <name type="scientific">Trichophyton equinum (strain ATCC MYA-4606 / CBS 127.97)</name>
    <name type="common">Horse ringworm fungus</name>
    <dbReference type="NCBI Taxonomy" id="559882"/>
    <lineage>
        <taxon>Eukaryota</taxon>
        <taxon>Fungi</taxon>
        <taxon>Dikarya</taxon>
        <taxon>Ascomycota</taxon>
        <taxon>Pezizomycotina</taxon>
        <taxon>Eurotiomycetes</taxon>
        <taxon>Eurotiomycetidae</taxon>
        <taxon>Onygenales</taxon>
        <taxon>Arthrodermataceae</taxon>
        <taxon>Trichophyton</taxon>
    </lineage>
</organism>
<gene>
    <name evidence="1" type="ORF">TEQG_05169</name>
</gene>
<accession>F2PVY7</accession>
<evidence type="ECO:0000313" key="1">
    <source>
        <dbReference type="EMBL" id="EGE06055.1"/>
    </source>
</evidence>
<dbReference type="Proteomes" id="UP000009169">
    <property type="component" value="Unassembled WGS sequence"/>
</dbReference>
<sequence length="105" mass="11780">MAMWIAELTETRAIRSSGSLKPICPPVKRQRYTTGETTVREAPRIFSFRHCPSTHSHSLHRQLSICRRRWSTSSSSSALALNSLPLPRAVVTFMPAHLHVTILAS</sequence>
<dbReference type="EMBL" id="DS995744">
    <property type="protein sequence ID" value="EGE06055.1"/>
    <property type="molecule type" value="Genomic_DNA"/>
</dbReference>
<reference evidence="2" key="1">
    <citation type="journal article" date="2012" name="MBio">
        <title>Comparative genome analysis of Trichophyton rubrum and related dermatophytes reveals candidate genes involved in infection.</title>
        <authorList>
            <person name="Martinez D.A."/>
            <person name="Oliver B.G."/>
            <person name="Graeser Y."/>
            <person name="Goldberg J.M."/>
            <person name="Li W."/>
            <person name="Martinez-Rossi N.M."/>
            <person name="Monod M."/>
            <person name="Shelest E."/>
            <person name="Barton R.C."/>
            <person name="Birch E."/>
            <person name="Brakhage A.A."/>
            <person name="Chen Z."/>
            <person name="Gurr S.J."/>
            <person name="Heiman D."/>
            <person name="Heitman J."/>
            <person name="Kosti I."/>
            <person name="Rossi A."/>
            <person name="Saif S."/>
            <person name="Samalova M."/>
            <person name="Saunders C.W."/>
            <person name="Shea T."/>
            <person name="Summerbell R.C."/>
            <person name="Xu J."/>
            <person name="Young S."/>
            <person name="Zeng Q."/>
            <person name="Birren B.W."/>
            <person name="Cuomo C.A."/>
            <person name="White T.C."/>
        </authorList>
    </citation>
    <scope>NUCLEOTIDE SEQUENCE [LARGE SCALE GENOMIC DNA]</scope>
    <source>
        <strain evidence="2">ATCC MYA-4606 / CBS 127.97</strain>
    </source>
</reference>
<keyword evidence="2" id="KW-1185">Reference proteome</keyword>
<proteinExistence type="predicted"/>
<name>F2PVY7_TRIEC</name>
<protein>
    <submittedName>
        <fullName evidence="1">Uncharacterized protein</fullName>
    </submittedName>
</protein>
<dbReference type="VEuPathDB" id="FungiDB:TEQG_05169"/>
<evidence type="ECO:0000313" key="2">
    <source>
        <dbReference type="Proteomes" id="UP000009169"/>
    </source>
</evidence>